<name>A0A261XXZ8_9FUNG</name>
<feature type="compositionally biased region" description="Polar residues" evidence="1">
    <location>
        <begin position="312"/>
        <end position="326"/>
    </location>
</feature>
<feature type="region of interest" description="Disordered" evidence="1">
    <location>
        <begin position="393"/>
        <end position="420"/>
    </location>
</feature>
<feature type="compositionally biased region" description="Polar residues" evidence="1">
    <location>
        <begin position="557"/>
        <end position="578"/>
    </location>
</feature>
<keyword evidence="4" id="KW-1185">Reference proteome</keyword>
<dbReference type="EMBL" id="MVBO01000096">
    <property type="protein sequence ID" value="OZJ03245.1"/>
    <property type="molecule type" value="Genomic_DNA"/>
</dbReference>
<dbReference type="AlphaFoldDB" id="A0A261XXZ8"/>
<evidence type="ECO:0000313" key="3">
    <source>
        <dbReference type="EMBL" id="OZJ03245.1"/>
    </source>
</evidence>
<feature type="region of interest" description="Disordered" evidence="1">
    <location>
        <begin position="1"/>
        <end position="24"/>
    </location>
</feature>
<feature type="compositionally biased region" description="Acidic residues" evidence="1">
    <location>
        <begin position="203"/>
        <end position="221"/>
    </location>
</feature>
<feature type="compositionally biased region" description="Basic and acidic residues" evidence="1">
    <location>
        <begin position="680"/>
        <end position="691"/>
    </location>
</feature>
<comment type="caution">
    <text evidence="3">The sequence shown here is derived from an EMBL/GenBank/DDBJ whole genome shotgun (WGS) entry which is preliminary data.</text>
</comment>
<feature type="compositionally biased region" description="Polar residues" evidence="1">
    <location>
        <begin position="449"/>
        <end position="491"/>
    </location>
</feature>
<feature type="compositionally biased region" description="Basic and acidic residues" evidence="1">
    <location>
        <begin position="224"/>
        <end position="236"/>
    </location>
</feature>
<sequence>MSDATLDESPKDLPPIFAANTEQDKPSPERFYVATNVKDYRQVVDLIKDMGGVVTQIHEGAHHIVDPDSEIGPDVDPATKLVSSTYIFDCANSKRRIHMRGYVVNRVPGQNRTEKMFSDEERQTVLDFLSTTSLGGTPMWKDLEKKHPSHSFCAWRSYYQDQILPSLSSDEQARLSSRTAHTLLSDSEQEPSNSLSNLLETGEADGEEEKVDIGSVDDEQAPADGDRDNMDERLSSDDESSHDENNANRENVSADTQVARIFIAETANHHLLTQQSSPERNVHESSMRSTLVEKVSPPPSTPSKLLPESATRLAQSLSPSTSWTNISPRHPLRKLISVLRPQPSKPAEQILTQPPNDSESLEDEHFFETQEADPIIPESIALDSNAAEINAPQETAEKTDQHSQDHDTRDEVDADAMEADKECMQQVDLQAVRESMSRGATPVLHAPQDSMTDNLPSQNESSPQNIRNLSSTADHPSANSVPRSSPHSVTSLRDVMTEISPNRSRASLPSPLNSEDEREMHRNYRRPAQSARKLPPSLAQPESLTTSYDSPTRKRPATQQHTPASNGSTKRSRLSSYSHRSDNDRATPTRSETSRLSSMGGNSSTMSQSGKNRRHSKAIYGELLSLLSQGALKGHSRQDVEQLIEADREAAEEAKRSGLFVDGSEDEEMEPGELLNNLGTRERTQDSDDLRNAIGVNSRRGSDLTLSVMEPSDLRPMMPPAISNAQDNREGSDVQSPGADDDVFRPSPGVDRDSADDSPSEVASPEPTVGKQKDTSEQVILQRHIPSPSKVVVPPPRDGGVIDRTADTKMPLHVLRNHATDEQILEFIDYVLILSSKFKVSVKETIEALVKASCDFKLAARLLHSRTTGQTQGTECQDPNGWTSDDDEMLRTNYADKLAKTASQIEERRVFLRYLEMPIQDIR</sequence>
<dbReference type="SUPFAM" id="SSF52113">
    <property type="entry name" value="BRCT domain"/>
    <property type="match status" value="1"/>
</dbReference>
<organism evidence="3 4">
    <name type="scientific">Bifiguratus adelaidae</name>
    <dbReference type="NCBI Taxonomy" id="1938954"/>
    <lineage>
        <taxon>Eukaryota</taxon>
        <taxon>Fungi</taxon>
        <taxon>Fungi incertae sedis</taxon>
        <taxon>Mucoromycota</taxon>
        <taxon>Mucoromycotina</taxon>
        <taxon>Endogonomycetes</taxon>
        <taxon>Endogonales</taxon>
        <taxon>Endogonales incertae sedis</taxon>
        <taxon>Bifiguratus</taxon>
    </lineage>
</organism>
<feature type="compositionally biased region" description="Polar residues" evidence="1">
    <location>
        <begin position="499"/>
        <end position="513"/>
    </location>
</feature>
<dbReference type="OrthoDB" id="435460at2759"/>
<evidence type="ECO:0000313" key="4">
    <source>
        <dbReference type="Proteomes" id="UP000242875"/>
    </source>
</evidence>
<feature type="region of interest" description="Disordered" evidence="1">
    <location>
        <begin position="270"/>
        <end position="326"/>
    </location>
</feature>
<feature type="domain" description="TERF2-interacting telomeric protein 1 Myb" evidence="2">
    <location>
        <begin position="117"/>
        <end position="163"/>
    </location>
</feature>
<evidence type="ECO:0000259" key="2">
    <source>
        <dbReference type="Pfam" id="PF08914"/>
    </source>
</evidence>
<dbReference type="Proteomes" id="UP000242875">
    <property type="component" value="Unassembled WGS sequence"/>
</dbReference>
<feature type="compositionally biased region" description="Polar residues" evidence="1">
    <location>
        <begin position="588"/>
        <end position="610"/>
    </location>
</feature>
<evidence type="ECO:0000256" key="1">
    <source>
        <dbReference type="SAM" id="MobiDB-lite"/>
    </source>
</evidence>
<feature type="region of interest" description="Disordered" evidence="1">
    <location>
        <begin position="435"/>
        <end position="614"/>
    </location>
</feature>
<feature type="compositionally biased region" description="Basic and acidic residues" evidence="1">
    <location>
        <begin position="395"/>
        <end position="411"/>
    </location>
</feature>
<feature type="region of interest" description="Disordered" evidence="1">
    <location>
        <begin position="344"/>
        <end position="363"/>
    </location>
</feature>
<feature type="region of interest" description="Disordered" evidence="1">
    <location>
        <begin position="665"/>
        <end position="776"/>
    </location>
</feature>
<dbReference type="Pfam" id="PF08914">
    <property type="entry name" value="Myb_Rap1"/>
    <property type="match status" value="1"/>
</dbReference>
<proteinExistence type="predicted"/>
<accession>A0A261XXZ8</accession>
<feature type="compositionally biased region" description="Polar residues" evidence="1">
    <location>
        <begin position="540"/>
        <end position="550"/>
    </location>
</feature>
<reference evidence="3 4" key="1">
    <citation type="journal article" date="2017" name="Mycologia">
        <title>Bifiguratus adelaidae, gen. et sp. nov., a new member of Mucoromycotina in endophytic and soil-dwelling habitats.</title>
        <authorList>
            <person name="Torres-Cruz T.J."/>
            <person name="Billingsley Tobias T.L."/>
            <person name="Almatruk M."/>
            <person name="Hesse C."/>
            <person name="Kuske C.R."/>
            <person name="Desiro A."/>
            <person name="Benucci G.M."/>
            <person name="Bonito G."/>
            <person name="Stajich J.E."/>
            <person name="Dunlap C."/>
            <person name="Arnold A.E."/>
            <person name="Porras-Alfaro A."/>
        </authorList>
    </citation>
    <scope>NUCLEOTIDE SEQUENCE [LARGE SCALE GENOMIC DNA]</scope>
    <source>
        <strain evidence="3 4">AZ0501</strain>
    </source>
</reference>
<protein>
    <recommendedName>
        <fullName evidence="2">TERF2-interacting telomeric protein 1 Myb domain-containing protein</fullName>
    </recommendedName>
</protein>
<gene>
    <name evidence="3" type="ORF">BZG36_03453</name>
</gene>
<feature type="region of interest" description="Disordered" evidence="1">
    <location>
        <begin position="203"/>
        <end position="254"/>
    </location>
</feature>
<dbReference type="InterPro" id="IPR015010">
    <property type="entry name" value="TERF2IP_Myb"/>
</dbReference>
<dbReference type="InterPro" id="IPR036420">
    <property type="entry name" value="BRCT_dom_sf"/>
</dbReference>